<evidence type="ECO:0000313" key="2">
    <source>
        <dbReference type="EMBL" id="MCX7570574.1"/>
    </source>
</evidence>
<protein>
    <submittedName>
        <fullName evidence="2">ECF transporter S component</fullName>
    </submittedName>
</protein>
<dbReference type="Gene3D" id="1.10.1760.20">
    <property type="match status" value="1"/>
</dbReference>
<reference evidence="2 3" key="1">
    <citation type="submission" date="2022-11" db="EMBL/GenBank/DDBJ databases">
        <title>Study of microbial diversity in lake waters.</title>
        <authorList>
            <person name="Zhang J."/>
        </authorList>
    </citation>
    <scope>NUCLEOTIDE SEQUENCE [LARGE SCALE GENOMIC DNA]</scope>
    <source>
        <strain evidence="2 3">DT12</strain>
    </source>
</reference>
<sequence>MKRRLYSALLILLTVALAFLAYTYWPDGDLNWALTSLFLLLLGLGLFYLRYERAAVTSKETAVIASLAAVAIVGRILFAPFPNFKPTTYIVLLAGYVFGPRAGFMVGATAALVSNLFFGQGPWTPWQMLAWGLVGVTAGWLGRVRGERVTAWELAGFGLIWGFLFGWIMNLWTWLSTMYPLNFTTWWLTNVRSLPFDIAHAAANVLFALLLTKTFLPILLRFRRKLTTTTLEVLTDEKR</sequence>
<dbReference type="EMBL" id="JAPMLT010000005">
    <property type="protein sequence ID" value="MCX7570574.1"/>
    <property type="molecule type" value="Genomic_DNA"/>
</dbReference>
<dbReference type="Pfam" id="PF07155">
    <property type="entry name" value="ECF-ribofla_trS"/>
    <property type="match status" value="1"/>
</dbReference>
<dbReference type="Proteomes" id="UP001208017">
    <property type="component" value="Unassembled WGS sequence"/>
</dbReference>
<feature type="transmembrane region" description="Helical" evidence="1">
    <location>
        <begin position="123"/>
        <end position="142"/>
    </location>
</feature>
<proteinExistence type="predicted"/>
<comment type="caution">
    <text evidence="2">The sequence shown here is derived from an EMBL/GenBank/DDBJ whole genome shotgun (WGS) entry which is preliminary data.</text>
</comment>
<gene>
    <name evidence="2" type="ORF">OS242_11425</name>
</gene>
<feature type="transmembrane region" description="Helical" evidence="1">
    <location>
        <begin position="30"/>
        <end position="49"/>
    </location>
</feature>
<evidence type="ECO:0000256" key="1">
    <source>
        <dbReference type="SAM" id="Phobius"/>
    </source>
</evidence>
<keyword evidence="1" id="KW-0812">Transmembrane</keyword>
<dbReference type="InterPro" id="IPR009825">
    <property type="entry name" value="ECF_substrate-spec-like"/>
</dbReference>
<feature type="transmembrane region" description="Helical" evidence="1">
    <location>
        <begin position="194"/>
        <end position="216"/>
    </location>
</feature>
<keyword evidence="3" id="KW-1185">Reference proteome</keyword>
<keyword evidence="1" id="KW-1133">Transmembrane helix</keyword>
<name>A0ABT3X756_9BACL</name>
<organism evidence="2 3">
    <name type="scientific">Tumebacillus lacus</name>
    <dbReference type="NCBI Taxonomy" id="2995335"/>
    <lineage>
        <taxon>Bacteria</taxon>
        <taxon>Bacillati</taxon>
        <taxon>Bacillota</taxon>
        <taxon>Bacilli</taxon>
        <taxon>Bacillales</taxon>
        <taxon>Alicyclobacillaceae</taxon>
        <taxon>Tumebacillus</taxon>
    </lineage>
</organism>
<feature type="transmembrane region" description="Helical" evidence="1">
    <location>
        <begin position="154"/>
        <end position="174"/>
    </location>
</feature>
<keyword evidence="1" id="KW-0472">Membrane</keyword>
<dbReference type="RefSeq" id="WP_267151824.1">
    <property type="nucleotide sequence ID" value="NZ_JAPMLT010000005.1"/>
</dbReference>
<evidence type="ECO:0000313" key="3">
    <source>
        <dbReference type="Proteomes" id="UP001208017"/>
    </source>
</evidence>
<accession>A0ABT3X756</accession>
<feature type="transmembrane region" description="Helical" evidence="1">
    <location>
        <begin position="61"/>
        <end position="81"/>
    </location>
</feature>